<dbReference type="Proteomes" id="UP000818029">
    <property type="component" value="Chromosome D10"/>
</dbReference>
<evidence type="ECO:0000313" key="2">
    <source>
        <dbReference type="Proteomes" id="UP000818029"/>
    </source>
</evidence>
<feature type="region of interest" description="Disordered" evidence="1">
    <location>
        <begin position="185"/>
        <end position="208"/>
    </location>
</feature>
<dbReference type="KEGG" id="ghi:107915624"/>
<dbReference type="GeneID" id="107915624"/>
<proteinExistence type="predicted"/>
<evidence type="ECO:0000256" key="1">
    <source>
        <dbReference type="SAM" id="MobiDB-lite"/>
    </source>
</evidence>
<dbReference type="InterPro" id="IPR021109">
    <property type="entry name" value="Peptidase_aspartic_dom_sf"/>
</dbReference>
<dbReference type="AlphaFoldDB" id="A0A1U8KCN3"/>
<reference evidence="2" key="1">
    <citation type="journal article" date="2020" name="Nat. Genet.">
        <title>Genomic diversifications of five Gossypium allopolyploid species and their impact on cotton improvement.</title>
        <authorList>
            <person name="Chen Z.J."/>
            <person name="Sreedasyam A."/>
            <person name="Ando A."/>
            <person name="Song Q."/>
            <person name="De Santiago L.M."/>
            <person name="Hulse-Kemp A.M."/>
            <person name="Ding M."/>
            <person name="Ye W."/>
            <person name="Kirkbride R.C."/>
            <person name="Jenkins J."/>
            <person name="Plott C."/>
            <person name="Lovell J."/>
            <person name="Lin Y.M."/>
            <person name="Vaughn R."/>
            <person name="Liu B."/>
            <person name="Simpson S."/>
            <person name="Scheffler B.E."/>
            <person name="Wen L."/>
            <person name="Saski C.A."/>
            <person name="Grover C.E."/>
            <person name="Hu G."/>
            <person name="Conover J.L."/>
            <person name="Carlson J.W."/>
            <person name="Shu S."/>
            <person name="Boston L.B."/>
            <person name="Williams M."/>
            <person name="Peterson D.G."/>
            <person name="McGee K."/>
            <person name="Jones D.C."/>
            <person name="Wendel J.F."/>
            <person name="Stelly D.M."/>
            <person name="Grimwood J."/>
            <person name="Schmutz J."/>
        </authorList>
    </citation>
    <scope>NUCLEOTIDE SEQUENCE [LARGE SCALE GENOMIC DNA]</scope>
    <source>
        <strain evidence="2">cv. TM-1</strain>
    </source>
</reference>
<gene>
    <name evidence="3" type="primary">LOC107915624</name>
</gene>
<sequence>MSNYAKVIKEFLSKKRRFGEFKIVALTTECSLFLQIKLPPKLKDLGSFTIPCKIGESYCGKALCNLGSSINLMPTSVFRRLGIGKARLTIVTLQLADQSLAYPEGKIENVLILKQPIILRKPFMASGRTIINVQKSELTVRVQDEQVTLNVLKAIRSPDEVKDCFTVSKEDSLVVAKLEYNDPLEGISSDSPHQDKDDTCLEPNSKGFSSKFQFKSFELTSHEYKQPKPSREELLELDLIDLKRSLDTGK</sequence>
<organism evidence="2 3">
    <name type="scientific">Gossypium hirsutum</name>
    <name type="common">Upland cotton</name>
    <name type="synonym">Gossypium mexicanum</name>
    <dbReference type="NCBI Taxonomy" id="3635"/>
    <lineage>
        <taxon>Eukaryota</taxon>
        <taxon>Viridiplantae</taxon>
        <taxon>Streptophyta</taxon>
        <taxon>Embryophyta</taxon>
        <taxon>Tracheophyta</taxon>
        <taxon>Spermatophyta</taxon>
        <taxon>Magnoliopsida</taxon>
        <taxon>eudicotyledons</taxon>
        <taxon>Gunneridae</taxon>
        <taxon>Pentapetalae</taxon>
        <taxon>rosids</taxon>
        <taxon>malvids</taxon>
        <taxon>Malvales</taxon>
        <taxon>Malvaceae</taxon>
        <taxon>Malvoideae</taxon>
        <taxon>Gossypium</taxon>
    </lineage>
</organism>
<protein>
    <recommendedName>
        <fullName evidence="4">Aspartic peptidase DDI1-type domain-containing protein</fullName>
    </recommendedName>
</protein>
<keyword evidence="2" id="KW-1185">Reference proteome</keyword>
<reference evidence="3" key="2">
    <citation type="submission" date="2025-08" db="UniProtKB">
        <authorList>
            <consortium name="RefSeq"/>
        </authorList>
    </citation>
    <scope>IDENTIFICATION</scope>
</reference>
<evidence type="ECO:0000313" key="3">
    <source>
        <dbReference type="RefSeq" id="XP_016700250.1"/>
    </source>
</evidence>
<dbReference type="PaxDb" id="3635-A0A1U8KCN3"/>
<accession>A0A1U8KCN3</accession>
<dbReference type="Gene3D" id="2.40.70.10">
    <property type="entry name" value="Acid Proteases"/>
    <property type="match status" value="1"/>
</dbReference>
<name>A0A1U8KCN3_GOSHI</name>
<dbReference type="PANTHER" id="PTHR33067">
    <property type="entry name" value="RNA-DIRECTED DNA POLYMERASE-RELATED"/>
    <property type="match status" value="1"/>
</dbReference>
<dbReference type="RefSeq" id="XP_016700250.1">
    <property type="nucleotide sequence ID" value="XM_016844761.1"/>
</dbReference>
<dbReference type="PANTHER" id="PTHR33067:SF32">
    <property type="entry name" value="ASPARTIC PEPTIDASE DDI1-TYPE DOMAIN-CONTAINING PROTEIN"/>
    <property type="match status" value="1"/>
</dbReference>
<evidence type="ECO:0008006" key="4">
    <source>
        <dbReference type="Google" id="ProtNLM"/>
    </source>
</evidence>